<feature type="transmembrane region" description="Helical" evidence="6">
    <location>
        <begin position="42"/>
        <end position="60"/>
    </location>
</feature>
<sequence>MDNLKRKELAAWLYNLILAVAVYIGLSYVLSAGLLSRYWQGVLMLVFINIVLAVSLNLVTGFLGQLTLGHAGFMSVGAYTAALMTKNVLPKTLPSLAALLIAMLVGGLAAALCGILIGVPALRLRGDYIAIITLGFGEIIRVIVESLTVTGGAKGLRGIPKLSTLPIAYWTTVLVIACLVALIHSRHGRAIMSIREDEVAAEAAGVNTTFYKSLAFVVSAFMAGLGGAIFAHYTGLLGATTFNFNKSIEILVIVVLGGMGSITGSAAAAVVLTLLPELLRGFSDYRMLAYSVLLVVMMIVKPGGLLGRHELRLTRLADMVRGRSKKKSQKPGDKEVAS</sequence>
<organism evidence="7">
    <name type="scientific">bioreactor metagenome</name>
    <dbReference type="NCBI Taxonomy" id="1076179"/>
    <lineage>
        <taxon>unclassified sequences</taxon>
        <taxon>metagenomes</taxon>
        <taxon>ecological metagenomes</taxon>
    </lineage>
</organism>
<protein>
    <recommendedName>
        <fullName evidence="8">High-affinity branched-chain amino acid transport system permease protein LivH</fullName>
    </recommendedName>
</protein>
<evidence type="ECO:0000256" key="5">
    <source>
        <dbReference type="ARBA" id="ARBA00023136"/>
    </source>
</evidence>
<evidence type="ECO:0000256" key="1">
    <source>
        <dbReference type="ARBA" id="ARBA00004651"/>
    </source>
</evidence>
<dbReference type="CDD" id="cd06581">
    <property type="entry name" value="TM_PBP1_LivM_like"/>
    <property type="match status" value="1"/>
</dbReference>
<comment type="subcellular location">
    <subcellularLocation>
        <location evidence="1">Cell membrane</location>
        <topology evidence="1">Multi-pass membrane protein</topology>
    </subcellularLocation>
</comment>
<feature type="transmembrane region" description="Helical" evidence="6">
    <location>
        <begin position="96"/>
        <end position="122"/>
    </location>
</feature>
<feature type="transmembrane region" description="Helical" evidence="6">
    <location>
        <begin position="287"/>
        <end position="306"/>
    </location>
</feature>
<keyword evidence="3 6" id="KW-0812">Transmembrane</keyword>
<dbReference type="GO" id="GO:0015658">
    <property type="term" value="F:branched-chain amino acid transmembrane transporter activity"/>
    <property type="evidence" value="ECO:0007669"/>
    <property type="project" value="InterPro"/>
</dbReference>
<feature type="transmembrane region" description="Helical" evidence="6">
    <location>
        <begin position="12"/>
        <end position="35"/>
    </location>
</feature>
<dbReference type="Pfam" id="PF02653">
    <property type="entry name" value="BPD_transp_2"/>
    <property type="match status" value="1"/>
</dbReference>
<evidence type="ECO:0000256" key="4">
    <source>
        <dbReference type="ARBA" id="ARBA00022989"/>
    </source>
</evidence>
<evidence type="ECO:0000256" key="3">
    <source>
        <dbReference type="ARBA" id="ARBA00022692"/>
    </source>
</evidence>
<accession>A0A645CJT7</accession>
<evidence type="ECO:0000256" key="2">
    <source>
        <dbReference type="ARBA" id="ARBA00022475"/>
    </source>
</evidence>
<feature type="transmembrane region" description="Helical" evidence="6">
    <location>
        <begin position="214"/>
        <end position="238"/>
    </location>
</feature>
<reference evidence="7" key="1">
    <citation type="submission" date="2019-08" db="EMBL/GenBank/DDBJ databases">
        <authorList>
            <person name="Kucharzyk K."/>
            <person name="Murdoch R.W."/>
            <person name="Higgins S."/>
            <person name="Loffler F."/>
        </authorList>
    </citation>
    <scope>NUCLEOTIDE SEQUENCE</scope>
</reference>
<evidence type="ECO:0000256" key="6">
    <source>
        <dbReference type="SAM" id="Phobius"/>
    </source>
</evidence>
<name>A0A645CJT7_9ZZZZ</name>
<comment type="caution">
    <text evidence="7">The sequence shown here is derived from an EMBL/GenBank/DDBJ whole genome shotgun (WGS) entry which is preliminary data.</text>
</comment>
<dbReference type="EMBL" id="VSSQ01027791">
    <property type="protein sequence ID" value="MPM77211.1"/>
    <property type="molecule type" value="Genomic_DNA"/>
</dbReference>
<proteinExistence type="predicted"/>
<keyword evidence="2" id="KW-1003">Cell membrane</keyword>
<dbReference type="InterPro" id="IPR043428">
    <property type="entry name" value="LivM-like"/>
</dbReference>
<feature type="transmembrane region" description="Helical" evidence="6">
    <location>
        <begin position="250"/>
        <end position="275"/>
    </location>
</feature>
<dbReference type="PANTHER" id="PTHR30482:SF10">
    <property type="entry name" value="HIGH-AFFINITY BRANCHED-CHAIN AMINO ACID TRANSPORT PROTEIN BRAE"/>
    <property type="match status" value="1"/>
</dbReference>
<dbReference type="InterPro" id="IPR001851">
    <property type="entry name" value="ABC_transp_permease"/>
</dbReference>
<evidence type="ECO:0000313" key="7">
    <source>
        <dbReference type="EMBL" id="MPM77211.1"/>
    </source>
</evidence>
<dbReference type="GO" id="GO:0005886">
    <property type="term" value="C:plasma membrane"/>
    <property type="evidence" value="ECO:0007669"/>
    <property type="project" value="UniProtKB-SubCell"/>
</dbReference>
<dbReference type="AlphaFoldDB" id="A0A645CJT7"/>
<keyword evidence="5 6" id="KW-0472">Membrane</keyword>
<feature type="transmembrane region" description="Helical" evidence="6">
    <location>
        <begin position="162"/>
        <end position="183"/>
    </location>
</feature>
<dbReference type="PANTHER" id="PTHR30482">
    <property type="entry name" value="HIGH-AFFINITY BRANCHED-CHAIN AMINO ACID TRANSPORT SYSTEM PERMEASE"/>
    <property type="match status" value="1"/>
</dbReference>
<gene>
    <name evidence="7" type="ORF">SDC9_124211</name>
</gene>
<keyword evidence="4 6" id="KW-1133">Transmembrane helix</keyword>
<feature type="transmembrane region" description="Helical" evidence="6">
    <location>
        <begin position="128"/>
        <end position="150"/>
    </location>
</feature>
<feature type="transmembrane region" description="Helical" evidence="6">
    <location>
        <begin position="66"/>
        <end position="84"/>
    </location>
</feature>
<evidence type="ECO:0008006" key="8">
    <source>
        <dbReference type="Google" id="ProtNLM"/>
    </source>
</evidence>